<keyword evidence="11" id="KW-0539">Nucleus</keyword>
<dbReference type="EMBL" id="CM000848">
    <property type="protein sequence ID" value="KRH11482.1"/>
    <property type="molecule type" value="Genomic_DNA"/>
</dbReference>
<dbReference type="eggNOG" id="KOG1356">
    <property type="taxonomic scope" value="Eukaryota"/>
</dbReference>
<dbReference type="PROSITE" id="PS50089">
    <property type="entry name" value="ZF_RING_2"/>
    <property type="match status" value="1"/>
</dbReference>
<protein>
    <recommendedName>
        <fullName evidence="19">JmjC domain-containing protein</fullName>
    </recommendedName>
</protein>
<evidence type="ECO:0000259" key="15">
    <source>
        <dbReference type="PROSITE" id="PS51184"/>
    </source>
</evidence>
<dbReference type="InterPro" id="IPR003347">
    <property type="entry name" value="JmjC_dom"/>
</dbReference>
<organism evidence="17">
    <name type="scientific">Glycine max</name>
    <name type="common">Soybean</name>
    <name type="synonym">Glycine hispida</name>
    <dbReference type="NCBI Taxonomy" id="3847"/>
    <lineage>
        <taxon>Eukaryota</taxon>
        <taxon>Viridiplantae</taxon>
        <taxon>Streptophyta</taxon>
        <taxon>Embryophyta</taxon>
        <taxon>Tracheophyta</taxon>
        <taxon>Spermatophyta</taxon>
        <taxon>Magnoliopsida</taxon>
        <taxon>eudicotyledons</taxon>
        <taxon>Gunneridae</taxon>
        <taxon>Pentapetalae</taxon>
        <taxon>rosids</taxon>
        <taxon>fabids</taxon>
        <taxon>Fabales</taxon>
        <taxon>Fabaceae</taxon>
        <taxon>Papilionoideae</taxon>
        <taxon>50 kb inversion clade</taxon>
        <taxon>NPAAA clade</taxon>
        <taxon>indigoferoid/millettioid clade</taxon>
        <taxon>Phaseoleae</taxon>
        <taxon>Glycine</taxon>
        <taxon>Glycine subgen. Soja</taxon>
    </lineage>
</organism>
<keyword evidence="5 13" id="KW-0863">Zinc-finger</keyword>
<evidence type="ECO:0000313" key="18">
    <source>
        <dbReference type="Proteomes" id="UP000008827"/>
    </source>
</evidence>
<evidence type="ECO:0000256" key="7">
    <source>
        <dbReference type="ARBA" id="ARBA00023002"/>
    </source>
</evidence>
<dbReference type="EnsemblPlants" id="KRH11482">
    <property type="protein sequence ID" value="KRH11482"/>
    <property type="gene ID" value="GLYMA_15G111200"/>
</dbReference>
<sequence length="862" mass="99307">MIVVSVCTGKSNHQTDHKLEFLRHSNSFGIRKKQNYLYAYTSPKSREKDTMTCVKNNFESSKKRKVQDTHKLDIIKSKSMGEEDILVCSKRTTELPFRKGLEANKCLTALKKKRILEDAILINNLEDDKVYVPSKTYSRSKARKMDDVKDTASRRCHQCMKKERAAYVPCTKCRKMYCMWCIRKWYSNLSIEDIAQECPFCQKNCNCNVCLSSRGMIKTSNKCIRDDEKVQYLQYTINLLLPFIQRVCEEQSQELEIEAKIQGKSRSEIEISQIPCENERIYCDHCATSFTDLYRSCPKCSIEICLNCCKEIRNGSISPRSELKFQYVNRGYDYMHGGDPLPVSCDLRTSKGHREIFTKWSANSDGSIRCAPKEMGGCGGSVLELKRLFPNGWISDLEAKARNMLKTYCKTEQATLQKEATSSCNSMIRAAFRDGTNDNNLYCPLSSDLINEGLFLFQKHWTKGEPIIVRDVLNQGTGLSWEPMVTWRALCENVVPGISSNMLEVTAIDCLASCEVEINTRTFFKGYTQGRTYRNLWPEMLKLKDWPPSHKFEDLLPRHYDEFIRCLPFQEYSDPRAGILNLAVKLPPHVLKPDLGPKTYIAYGIKEELGRGDSVTKLHCDMSDAVNILTHTAEVTLTDEQNCVISKLKKAHIAQDEKEHCARERVDECLNEGPWKDHREQEDNKCPVDINGKIFPNDMPTISRETTETGGALWDIFRREDTDMLEAYLRKHSKEFRHTYCSPVEQVVHPIHDQSFYLTLEHKKKLKEEFGVEPWTFEQKLGEAVFIPAGCPHQVRNLKSCTKVAADFVSPENVHMCLHLTEEFRRLPKNHKAREDKLEIKKMIVYAVDHAVKELEALVRCS</sequence>
<evidence type="ECO:0000256" key="10">
    <source>
        <dbReference type="ARBA" id="ARBA00023163"/>
    </source>
</evidence>
<keyword evidence="8" id="KW-0408">Iron</keyword>
<proteinExistence type="inferred from homology"/>
<evidence type="ECO:0000256" key="4">
    <source>
        <dbReference type="ARBA" id="ARBA00022723"/>
    </source>
</evidence>
<dbReference type="SMR" id="K7MAT1"/>
<dbReference type="PaxDb" id="3847-GLYMA15G11770.2"/>
<keyword evidence="4" id="KW-0479">Metal-binding</keyword>
<comment type="function">
    <text evidence="12">May function as histone H3 lysine demethylase and be involved in regulation of gene expression.</text>
</comment>
<dbReference type="HOGENOM" id="CLU_001811_3_2_1"/>
<dbReference type="FunFam" id="2.60.120.650:FF:000026">
    <property type="entry name" value="Transcription factor jumonji domain-containing protein"/>
    <property type="match status" value="1"/>
</dbReference>
<evidence type="ECO:0000256" key="2">
    <source>
        <dbReference type="ARBA" id="ARBA00004123"/>
    </source>
</evidence>
<dbReference type="PANTHER" id="PTHR12549">
    <property type="entry name" value="JMJC DOMAIN-CONTAINING HISTONE DEMETHYLATION PROTEIN"/>
    <property type="match status" value="1"/>
</dbReference>
<dbReference type="GO" id="GO:0000785">
    <property type="term" value="C:chromatin"/>
    <property type="evidence" value="ECO:0000318"/>
    <property type="project" value="GO_Central"/>
</dbReference>
<dbReference type="GO" id="GO:0008270">
    <property type="term" value="F:zinc ion binding"/>
    <property type="evidence" value="ECO:0007669"/>
    <property type="project" value="UniProtKB-KW"/>
</dbReference>
<dbReference type="InterPro" id="IPR001841">
    <property type="entry name" value="Znf_RING"/>
</dbReference>
<reference evidence="17" key="2">
    <citation type="submission" date="2018-02" db="UniProtKB">
        <authorList>
            <consortium name="EnsemblPlants"/>
        </authorList>
    </citation>
    <scope>IDENTIFICATION</scope>
    <source>
        <strain evidence="17">Williams 82</strain>
    </source>
</reference>
<evidence type="ECO:0000256" key="13">
    <source>
        <dbReference type="PROSITE-ProRule" id="PRU00175"/>
    </source>
</evidence>
<dbReference type="GO" id="GO:0032454">
    <property type="term" value="F:histone H3K9 demethylase activity"/>
    <property type="evidence" value="ECO:0000318"/>
    <property type="project" value="GO_Central"/>
</dbReference>
<dbReference type="PANTHER" id="PTHR12549:SF50">
    <property type="entry name" value="TRANSCRIPTION FACTOR JUMONJI (JMJC) DOMAIN PROTEIN"/>
    <property type="match status" value="1"/>
</dbReference>
<accession>K7MAT1</accession>
<reference evidence="16" key="3">
    <citation type="submission" date="2018-07" db="EMBL/GenBank/DDBJ databases">
        <title>WGS assembly of Glycine max.</title>
        <authorList>
            <person name="Schmutz J."/>
            <person name="Cannon S."/>
            <person name="Schlueter J."/>
            <person name="Ma J."/>
            <person name="Mitros T."/>
            <person name="Nelson W."/>
            <person name="Hyten D."/>
            <person name="Song Q."/>
            <person name="Thelen J."/>
            <person name="Cheng J."/>
            <person name="Xu D."/>
            <person name="Hellsten U."/>
            <person name="May G."/>
            <person name="Yu Y."/>
            <person name="Sakurai T."/>
            <person name="Umezawa T."/>
            <person name="Bhattacharyya M."/>
            <person name="Sandhu D."/>
            <person name="Valliyodan B."/>
            <person name="Lindquist E."/>
            <person name="Peto M."/>
            <person name="Grant D."/>
            <person name="Shu S."/>
            <person name="Goodstein D."/>
            <person name="Barry K."/>
            <person name="Futrell-Griggs M."/>
            <person name="Abernathy B."/>
            <person name="Du J."/>
            <person name="Tian Z."/>
            <person name="Zhu L."/>
            <person name="Gill N."/>
            <person name="Joshi T."/>
            <person name="Libault M."/>
            <person name="Sethuraman A."/>
            <person name="Zhang X."/>
            <person name="Shinozaki K."/>
            <person name="Nguyen H."/>
            <person name="Wing R."/>
            <person name="Cregan P."/>
            <person name="Specht J."/>
            <person name="Grimwood J."/>
            <person name="Rokhsar D."/>
            <person name="Stacey G."/>
            <person name="Shoemaker R."/>
            <person name="Jackson S."/>
        </authorList>
    </citation>
    <scope>NUCLEOTIDE SEQUENCE</scope>
    <source>
        <tissue evidence="16">Callus</tissue>
    </source>
</reference>
<evidence type="ECO:0000256" key="11">
    <source>
        <dbReference type="ARBA" id="ARBA00023242"/>
    </source>
</evidence>
<keyword evidence="7" id="KW-0560">Oxidoreductase</keyword>
<name>K7MAT1_SOYBN</name>
<dbReference type="GO" id="GO:0006357">
    <property type="term" value="P:regulation of transcription by RNA polymerase II"/>
    <property type="evidence" value="ECO:0000318"/>
    <property type="project" value="GO_Central"/>
</dbReference>
<keyword evidence="18" id="KW-1185">Reference proteome</keyword>
<dbReference type="InterPro" id="IPR018866">
    <property type="entry name" value="Znf-4CXXC_R1"/>
</dbReference>
<feature type="domain" description="RING-type" evidence="14">
    <location>
        <begin position="156"/>
        <end position="202"/>
    </location>
</feature>
<evidence type="ECO:0000256" key="3">
    <source>
        <dbReference type="ARBA" id="ARBA00006801"/>
    </source>
</evidence>
<dbReference type="FunCoup" id="K7MAT1">
    <property type="interactions" value="438"/>
</dbReference>
<dbReference type="SUPFAM" id="SSF51197">
    <property type="entry name" value="Clavaminate synthase-like"/>
    <property type="match status" value="1"/>
</dbReference>
<evidence type="ECO:0000256" key="1">
    <source>
        <dbReference type="ARBA" id="ARBA00001954"/>
    </source>
</evidence>
<keyword evidence="10" id="KW-0804">Transcription</keyword>
<dbReference type="InParanoid" id="K7MAT1"/>
<dbReference type="GO" id="GO:0000118">
    <property type="term" value="C:histone deacetylase complex"/>
    <property type="evidence" value="ECO:0000318"/>
    <property type="project" value="GO_Central"/>
</dbReference>
<evidence type="ECO:0000256" key="9">
    <source>
        <dbReference type="ARBA" id="ARBA00023015"/>
    </source>
</evidence>
<dbReference type="GO" id="GO:0003712">
    <property type="term" value="F:transcription coregulator activity"/>
    <property type="evidence" value="ECO:0000318"/>
    <property type="project" value="GO_Central"/>
</dbReference>
<dbReference type="AlphaFoldDB" id="K7MAT1"/>
<keyword evidence="9" id="KW-0805">Transcription regulation</keyword>
<evidence type="ECO:0000313" key="16">
    <source>
        <dbReference type="EMBL" id="KRH11482.1"/>
    </source>
</evidence>
<dbReference type="GO" id="GO:0031490">
    <property type="term" value="F:chromatin DNA binding"/>
    <property type="evidence" value="ECO:0000318"/>
    <property type="project" value="GO_Central"/>
</dbReference>
<dbReference type="SMART" id="SM00558">
    <property type="entry name" value="JmjC"/>
    <property type="match status" value="1"/>
</dbReference>
<dbReference type="Gene3D" id="2.60.120.650">
    <property type="entry name" value="Cupin"/>
    <property type="match status" value="1"/>
</dbReference>
<gene>
    <name evidence="16" type="ORF">GLYMA_15G111200</name>
</gene>
<dbReference type="Gramene" id="KRH11482">
    <property type="protein sequence ID" value="KRH11482"/>
    <property type="gene ID" value="GLYMA_15G111200"/>
</dbReference>
<dbReference type="GO" id="GO:0016491">
    <property type="term" value="F:oxidoreductase activity"/>
    <property type="evidence" value="ECO:0007669"/>
    <property type="project" value="UniProtKB-KW"/>
</dbReference>
<dbReference type="Pfam" id="PF10497">
    <property type="entry name" value="zf-4CXXC_R1"/>
    <property type="match status" value="1"/>
</dbReference>
<feature type="domain" description="JmjC" evidence="15">
    <location>
        <begin position="575"/>
        <end position="825"/>
    </location>
</feature>
<dbReference type="Proteomes" id="UP000008827">
    <property type="component" value="Chromosome 15"/>
</dbReference>
<evidence type="ECO:0000256" key="12">
    <source>
        <dbReference type="ARBA" id="ARBA00060112"/>
    </source>
</evidence>
<dbReference type="InterPro" id="IPR045109">
    <property type="entry name" value="LSDs-like"/>
</dbReference>
<evidence type="ECO:0000256" key="8">
    <source>
        <dbReference type="ARBA" id="ARBA00023004"/>
    </source>
</evidence>
<evidence type="ECO:0000313" key="17">
    <source>
        <dbReference type="EnsemblPlants" id="KRH11482"/>
    </source>
</evidence>
<dbReference type="Pfam" id="PF02373">
    <property type="entry name" value="JmjC"/>
    <property type="match status" value="1"/>
</dbReference>
<keyword evidence="6" id="KW-0862">Zinc</keyword>
<dbReference type="PROSITE" id="PS51184">
    <property type="entry name" value="JMJC"/>
    <property type="match status" value="1"/>
</dbReference>
<evidence type="ECO:0000259" key="14">
    <source>
        <dbReference type="PROSITE" id="PS50089"/>
    </source>
</evidence>
<dbReference type="OMA" id="CENERIY"/>
<evidence type="ECO:0000256" key="5">
    <source>
        <dbReference type="ARBA" id="ARBA00022771"/>
    </source>
</evidence>
<reference evidence="16 17" key="1">
    <citation type="journal article" date="2010" name="Nature">
        <title>Genome sequence of the palaeopolyploid soybean.</title>
        <authorList>
            <person name="Schmutz J."/>
            <person name="Cannon S.B."/>
            <person name="Schlueter J."/>
            <person name="Ma J."/>
            <person name="Mitros T."/>
            <person name="Nelson W."/>
            <person name="Hyten D.L."/>
            <person name="Song Q."/>
            <person name="Thelen J.J."/>
            <person name="Cheng J."/>
            <person name="Xu D."/>
            <person name="Hellsten U."/>
            <person name="May G.D."/>
            <person name="Yu Y."/>
            <person name="Sakurai T."/>
            <person name="Umezawa T."/>
            <person name="Bhattacharyya M.K."/>
            <person name="Sandhu D."/>
            <person name="Valliyodan B."/>
            <person name="Lindquist E."/>
            <person name="Peto M."/>
            <person name="Grant D."/>
            <person name="Shu S."/>
            <person name="Goodstein D."/>
            <person name="Barry K."/>
            <person name="Futrell-Griggs M."/>
            <person name="Abernathy B."/>
            <person name="Du J."/>
            <person name="Tian Z."/>
            <person name="Zhu L."/>
            <person name="Gill N."/>
            <person name="Joshi T."/>
            <person name="Libault M."/>
            <person name="Sethuraman A."/>
            <person name="Zhang X.-C."/>
            <person name="Shinozaki K."/>
            <person name="Nguyen H.T."/>
            <person name="Wing R.A."/>
            <person name="Cregan P."/>
            <person name="Specht J."/>
            <person name="Grimwood J."/>
            <person name="Rokhsar D."/>
            <person name="Stacey G."/>
            <person name="Shoemaker R.C."/>
            <person name="Jackson S.A."/>
        </authorList>
    </citation>
    <scope>NUCLEOTIDE SEQUENCE [LARGE SCALE GENOMIC DNA]</scope>
    <source>
        <strain evidence="17">cv. Williams 82</strain>
        <tissue evidence="16">Callus</tissue>
    </source>
</reference>
<evidence type="ECO:0008006" key="19">
    <source>
        <dbReference type="Google" id="ProtNLM"/>
    </source>
</evidence>
<comment type="cofactor">
    <cofactor evidence="1">
        <name>Fe(2+)</name>
        <dbReference type="ChEBI" id="CHEBI:29033"/>
    </cofactor>
</comment>
<evidence type="ECO:0000256" key="6">
    <source>
        <dbReference type="ARBA" id="ARBA00022833"/>
    </source>
</evidence>
<comment type="subcellular location">
    <subcellularLocation>
        <location evidence="2">Nucleus</location>
    </subcellularLocation>
</comment>
<comment type="similarity">
    <text evidence="3">Belongs to the JARID1 histone demethylase family.</text>
</comment>